<dbReference type="InterPro" id="IPR003439">
    <property type="entry name" value="ABC_transporter-like_ATP-bd"/>
</dbReference>
<accession>A0ABT0FVI9</accession>
<evidence type="ECO:0000259" key="7">
    <source>
        <dbReference type="PROSITE" id="PS50893"/>
    </source>
</evidence>
<comment type="subcellular location">
    <subcellularLocation>
        <location evidence="1">Cell membrane</location>
        <topology evidence="1">Peripheral membrane protein</topology>
    </subcellularLocation>
</comment>
<protein>
    <submittedName>
        <fullName evidence="8">ATP-binding cassette domain-containing protein</fullName>
    </submittedName>
</protein>
<reference evidence="8 9" key="1">
    <citation type="submission" date="2022-04" db="EMBL/GenBank/DDBJ databases">
        <title>Genome draft of Actinomadura sp. ATCC 31491.</title>
        <authorList>
            <person name="Shi X."/>
            <person name="Du Y."/>
        </authorList>
    </citation>
    <scope>NUCLEOTIDE SEQUENCE [LARGE SCALE GENOMIC DNA]</scope>
    <source>
        <strain evidence="8 9">ATCC 31491</strain>
    </source>
</reference>
<dbReference type="PANTHER" id="PTHR42711">
    <property type="entry name" value="ABC TRANSPORTER ATP-BINDING PROTEIN"/>
    <property type="match status" value="1"/>
</dbReference>
<keyword evidence="4" id="KW-0547">Nucleotide-binding</keyword>
<dbReference type="InterPro" id="IPR027417">
    <property type="entry name" value="P-loop_NTPase"/>
</dbReference>
<dbReference type="PROSITE" id="PS50893">
    <property type="entry name" value="ABC_TRANSPORTER_2"/>
    <property type="match status" value="1"/>
</dbReference>
<evidence type="ECO:0000256" key="6">
    <source>
        <dbReference type="ARBA" id="ARBA00023251"/>
    </source>
</evidence>
<evidence type="ECO:0000256" key="2">
    <source>
        <dbReference type="ARBA" id="ARBA00005417"/>
    </source>
</evidence>
<evidence type="ECO:0000256" key="5">
    <source>
        <dbReference type="ARBA" id="ARBA00022840"/>
    </source>
</evidence>
<dbReference type="PANTHER" id="PTHR42711:SF5">
    <property type="entry name" value="ABC TRANSPORTER ATP-BINDING PROTEIN NATA"/>
    <property type="match status" value="1"/>
</dbReference>
<keyword evidence="6" id="KW-0046">Antibiotic resistance</keyword>
<evidence type="ECO:0000256" key="1">
    <source>
        <dbReference type="ARBA" id="ARBA00004202"/>
    </source>
</evidence>
<dbReference type="Pfam" id="PF00005">
    <property type="entry name" value="ABC_tran"/>
    <property type="match status" value="1"/>
</dbReference>
<gene>
    <name evidence="8" type="ORF">MF672_019685</name>
</gene>
<dbReference type="InterPro" id="IPR050763">
    <property type="entry name" value="ABC_transporter_ATP-binding"/>
</dbReference>
<dbReference type="Gene3D" id="3.40.50.300">
    <property type="entry name" value="P-loop containing nucleotide triphosphate hydrolases"/>
    <property type="match status" value="1"/>
</dbReference>
<dbReference type="SUPFAM" id="SSF52540">
    <property type="entry name" value="P-loop containing nucleoside triphosphate hydrolases"/>
    <property type="match status" value="1"/>
</dbReference>
<keyword evidence="9" id="KW-1185">Reference proteome</keyword>
<sequence length="246" mass="26521">MIKTSGLTKTFGDGAPAVAGVDITVEAGEIVGFLGPNGAGKTTTMRMLTTLLKPTSGTAAVAGRDLLADPREVRRRIGYVSQNGGISPVAPLRGELELQGMLYGLSRERAAARTRELLARLELTGLEERPGAALSGGQRRRFDIAFALLHEPVLLFLDEPTTGLDPQSRANLWDHVRALRAERGLTVFLTTHYLDEADALCDRLLIIDHGRIVAEGTPAELKRGGRTLDDVFLDITGRSLREEVSA</sequence>
<name>A0ABT0FVI9_9ACTN</name>
<evidence type="ECO:0000256" key="4">
    <source>
        <dbReference type="ARBA" id="ARBA00022741"/>
    </source>
</evidence>
<comment type="caution">
    <text evidence="8">The sequence shown here is derived from an EMBL/GenBank/DDBJ whole genome shotgun (WGS) entry which is preliminary data.</text>
</comment>
<feature type="domain" description="ABC transporter" evidence="7">
    <location>
        <begin position="2"/>
        <end position="234"/>
    </location>
</feature>
<keyword evidence="3" id="KW-0813">Transport</keyword>
<organism evidence="8 9">
    <name type="scientific">Actinomadura luzonensis</name>
    <dbReference type="NCBI Taxonomy" id="2805427"/>
    <lineage>
        <taxon>Bacteria</taxon>
        <taxon>Bacillati</taxon>
        <taxon>Actinomycetota</taxon>
        <taxon>Actinomycetes</taxon>
        <taxon>Streptosporangiales</taxon>
        <taxon>Thermomonosporaceae</taxon>
        <taxon>Actinomadura</taxon>
    </lineage>
</organism>
<dbReference type="InterPro" id="IPR003593">
    <property type="entry name" value="AAA+_ATPase"/>
</dbReference>
<dbReference type="RefSeq" id="WP_242377292.1">
    <property type="nucleotide sequence ID" value="NZ_JAKRKC020000001.1"/>
</dbReference>
<keyword evidence="5 8" id="KW-0067">ATP-binding</keyword>
<evidence type="ECO:0000313" key="8">
    <source>
        <dbReference type="EMBL" id="MCK2216000.1"/>
    </source>
</evidence>
<evidence type="ECO:0000313" key="9">
    <source>
        <dbReference type="Proteomes" id="UP001317259"/>
    </source>
</evidence>
<comment type="similarity">
    <text evidence="2">Belongs to the ABC transporter superfamily.</text>
</comment>
<dbReference type="Proteomes" id="UP001317259">
    <property type="component" value="Unassembled WGS sequence"/>
</dbReference>
<dbReference type="SMART" id="SM00382">
    <property type="entry name" value="AAA"/>
    <property type="match status" value="1"/>
</dbReference>
<dbReference type="EMBL" id="JAKRKC020000001">
    <property type="protein sequence ID" value="MCK2216000.1"/>
    <property type="molecule type" value="Genomic_DNA"/>
</dbReference>
<evidence type="ECO:0000256" key="3">
    <source>
        <dbReference type="ARBA" id="ARBA00022448"/>
    </source>
</evidence>
<proteinExistence type="inferred from homology"/>
<dbReference type="GO" id="GO:0005524">
    <property type="term" value="F:ATP binding"/>
    <property type="evidence" value="ECO:0007669"/>
    <property type="project" value="UniProtKB-KW"/>
</dbReference>